<feature type="coiled-coil region" evidence="1">
    <location>
        <begin position="10"/>
        <end position="44"/>
    </location>
</feature>
<evidence type="ECO:0000256" key="2">
    <source>
        <dbReference type="SAM" id="MobiDB-lite"/>
    </source>
</evidence>
<dbReference type="EMBL" id="LAYC01000001">
    <property type="protein sequence ID" value="KYK61238.1"/>
    <property type="molecule type" value="Genomic_DNA"/>
</dbReference>
<keyword evidence="4" id="KW-1185">Reference proteome</keyword>
<feature type="region of interest" description="Disordered" evidence="2">
    <location>
        <begin position="609"/>
        <end position="691"/>
    </location>
</feature>
<keyword evidence="1" id="KW-0175">Coiled coil</keyword>
<feature type="region of interest" description="Disordered" evidence="2">
    <location>
        <begin position="578"/>
        <end position="597"/>
    </location>
</feature>
<feature type="compositionally biased region" description="Basic and acidic residues" evidence="2">
    <location>
        <begin position="669"/>
        <end position="683"/>
    </location>
</feature>
<feature type="compositionally biased region" description="Low complexity" evidence="2">
    <location>
        <begin position="645"/>
        <end position="658"/>
    </location>
</feature>
<dbReference type="InParanoid" id="A0A151GVW1"/>
<reference evidence="3 4" key="1">
    <citation type="journal article" date="2016" name="Sci. Rep.">
        <title>Insights into Adaptations to a Near-Obligate Nematode Endoparasitic Lifestyle from the Finished Genome of Drechmeria coniospora.</title>
        <authorList>
            <person name="Zhang L."/>
            <person name="Zhou Z."/>
            <person name="Guo Q."/>
            <person name="Fokkens L."/>
            <person name="Miskei M."/>
            <person name="Pocsi I."/>
            <person name="Zhang W."/>
            <person name="Chen M."/>
            <person name="Wang L."/>
            <person name="Sun Y."/>
            <person name="Donzelli B.G."/>
            <person name="Gibson D.M."/>
            <person name="Nelson D.R."/>
            <person name="Luo J.G."/>
            <person name="Rep M."/>
            <person name="Liu H."/>
            <person name="Yang S."/>
            <person name="Wang J."/>
            <person name="Krasnoff S.B."/>
            <person name="Xu Y."/>
            <person name="Molnar I."/>
            <person name="Lin M."/>
        </authorList>
    </citation>
    <scope>NUCLEOTIDE SEQUENCE [LARGE SCALE GENOMIC DNA]</scope>
    <source>
        <strain evidence="3 4">ARSEF 6962</strain>
    </source>
</reference>
<gene>
    <name evidence="3" type="ORF">DCS_02380</name>
</gene>
<comment type="caution">
    <text evidence="3">The sequence shown here is derived from an EMBL/GenBank/DDBJ whole genome shotgun (WGS) entry which is preliminary data.</text>
</comment>
<proteinExistence type="predicted"/>
<dbReference type="Proteomes" id="UP000076580">
    <property type="component" value="Chromosome 01"/>
</dbReference>
<evidence type="ECO:0008006" key="5">
    <source>
        <dbReference type="Google" id="ProtNLM"/>
    </source>
</evidence>
<dbReference type="AlphaFoldDB" id="A0A151GVW1"/>
<dbReference type="STRING" id="98403.A0A151GVW1"/>
<evidence type="ECO:0000313" key="3">
    <source>
        <dbReference type="EMBL" id="KYK61238.1"/>
    </source>
</evidence>
<organism evidence="3 4">
    <name type="scientific">Drechmeria coniospora</name>
    <name type="common">Nematophagous fungus</name>
    <name type="synonym">Meria coniospora</name>
    <dbReference type="NCBI Taxonomy" id="98403"/>
    <lineage>
        <taxon>Eukaryota</taxon>
        <taxon>Fungi</taxon>
        <taxon>Dikarya</taxon>
        <taxon>Ascomycota</taxon>
        <taxon>Pezizomycotina</taxon>
        <taxon>Sordariomycetes</taxon>
        <taxon>Hypocreomycetidae</taxon>
        <taxon>Hypocreales</taxon>
        <taxon>Ophiocordycipitaceae</taxon>
        <taxon>Drechmeria</taxon>
    </lineage>
</organism>
<evidence type="ECO:0000256" key="1">
    <source>
        <dbReference type="SAM" id="Coils"/>
    </source>
</evidence>
<evidence type="ECO:0000313" key="4">
    <source>
        <dbReference type="Proteomes" id="UP000076580"/>
    </source>
</evidence>
<dbReference type="GeneID" id="63715023"/>
<name>A0A151GVW1_DRECN</name>
<feature type="coiled-coil region" evidence="1">
    <location>
        <begin position="102"/>
        <end position="129"/>
    </location>
</feature>
<sequence length="691" mass="76680">MFATAAIVDAVRKDDRRRELDRQLDEARRELSELQDRRAADDQESAVRPAKLTIRQMDALWSSLKTIYNERPFMKEIDKPATASISDLLSSLQSDYYGCCPEEALMRTARRTRADYERLERAILDEESDTSITSRDSRTRQHLLMESVKVEHLVQQLLHRAELLDRCTSPSPSFEEAREMARKGTADFTFRSIDPVRARKGTSLLNRELRCLMDEPKLGLKEKIGRVCYNLLVSSHAPDIHTYNTLIVAFNKVGQHGLADALVNSFFRERLLRPTPSTYAAVLDHHRVTRNHGGFLRTLACLTGIDGQTGAKFRRRHVNDVATSEALGRWAADTRMRTRTGDWVWEHMPLSRPLVEDILGGLLFFRLFDQAASFLLACLRSGVDVGSAVASHVLDDCVAALDWRAALRLVRGFTDGKVRWESMLSTDDDVANSRIILRLRTLLDLCGLHGPGRGRPSKACLANLKIEGPKLDQLLRRLGKHELPTAFGWFADAAAGPPTSEEQTGVAGAKSRLLRLESAWREYVVVRKTTISIESKLLQAEFSTTFRRAMALHVGTTAVERAAELGREFGDTLSALTCPTMDRRGTGMGAQEAPDGEDAELDALSYEPASGGRLEDAHSTSTDLGAGADEPAGPSTKTAAAEVSAHAAMPTRRAATTMQGPATATGTGRELRTWPDAERRTAFTDRWQWAG</sequence>
<dbReference type="RefSeq" id="XP_040660590.1">
    <property type="nucleotide sequence ID" value="XM_040799707.1"/>
</dbReference>
<protein>
    <recommendedName>
        <fullName evidence="5">Pentatricopeptide repeat domain-containing protein</fullName>
    </recommendedName>
</protein>
<accession>A0A151GVW1</accession>